<evidence type="ECO:0000256" key="4">
    <source>
        <dbReference type="ARBA" id="ARBA00022723"/>
    </source>
</evidence>
<evidence type="ECO:0000256" key="5">
    <source>
        <dbReference type="ARBA" id="ARBA00022801"/>
    </source>
</evidence>
<name>A0ABS9DA83_9ALTE</name>
<evidence type="ECO:0000256" key="3">
    <source>
        <dbReference type="ARBA" id="ARBA00022679"/>
    </source>
</evidence>
<evidence type="ECO:0000313" key="12">
    <source>
        <dbReference type="Proteomes" id="UP001521137"/>
    </source>
</evidence>
<comment type="catalytic activity">
    <reaction evidence="7">
        <text>adenosine + H2O + H(+) = inosine + NH4(+)</text>
        <dbReference type="Rhea" id="RHEA:24408"/>
        <dbReference type="ChEBI" id="CHEBI:15377"/>
        <dbReference type="ChEBI" id="CHEBI:15378"/>
        <dbReference type="ChEBI" id="CHEBI:16335"/>
        <dbReference type="ChEBI" id="CHEBI:17596"/>
        <dbReference type="ChEBI" id="CHEBI:28938"/>
        <dbReference type="EC" id="3.5.4.4"/>
    </reaction>
    <physiologicalReaction direction="left-to-right" evidence="7">
        <dbReference type="Rhea" id="RHEA:24409"/>
    </physiologicalReaction>
</comment>
<organism evidence="11 12">
    <name type="scientific">Paraglaciecola algarum</name>
    <dbReference type="NCBI Taxonomy" id="3050085"/>
    <lineage>
        <taxon>Bacteria</taxon>
        <taxon>Pseudomonadati</taxon>
        <taxon>Pseudomonadota</taxon>
        <taxon>Gammaproteobacteria</taxon>
        <taxon>Alteromonadales</taxon>
        <taxon>Alteromonadaceae</taxon>
        <taxon>Paraglaciecola</taxon>
    </lineage>
</organism>
<dbReference type="InterPro" id="IPR003730">
    <property type="entry name" value="Cu_polyphenol_OxRdtase"/>
</dbReference>
<comment type="catalytic activity">
    <reaction evidence="8">
        <text>adenosine + phosphate = alpha-D-ribose 1-phosphate + adenine</text>
        <dbReference type="Rhea" id="RHEA:27642"/>
        <dbReference type="ChEBI" id="CHEBI:16335"/>
        <dbReference type="ChEBI" id="CHEBI:16708"/>
        <dbReference type="ChEBI" id="CHEBI:43474"/>
        <dbReference type="ChEBI" id="CHEBI:57720"/>
        <dbReference type="EC" id="2.4.2.1"/>
    </reaction>
    <physiologicalReaction direction="left-to-right" evidence="8">
        <dbReference type="Rhea" id="RHEA:27643"/>
    </physiologicalReaction>
</comment>
<evidence type="ECO:0000313" key="11">
    <source>
        <dbReference type="EMBL" id="MCF2949828.1"/>
    </source>
</evidence>
<comment type="catalytic activity">
    <reaction evidence="9">
        <text>S-methyl-5'-thioadenosine + phosphate = 5-(methylsulfanyl)-alpha-D-ribose 1-phosphate + adenine</text>
        <dbReference type="Rhea" id="RHEA:11852"/>
        <dbReference type="ChEBI" id="CHEBI:16708"/>
        <dbReference type="ChEBI" id="CHEBI:17509"/>
        <dbReference type="ChEBI" id="CHEBI:43474"/>
        <dbReference type="ChEBI" id="CHEBI:58533"/>
        <dbReference type="EC" id="2.4.2.28"/>
    </reaction>
    <physiologicalReaction direction="left-to-right" evidence="9">
        <dbReference type="Rhea" id="RHEA:11853"/>
    </physiologicalReaction>
</comment>
<reference evidence="11 12" key="1">
    <citation type="submission" date="2022-01" db="EMBL/GenBank/DDBJ databases">
        <title>Paraglaciecola sp. G1-23.</title>
        <authorList>
            <person name="Jin M.S."/>
            <person name="Han D.M."/>
            <person name="Kim H.M."/>
            <person name="Jeon C.O."/>
        </authorList>
    </citation>
    <scope>NUCLEOTIDE SEQUENCE [LARGE SCALE GENOMIC DNA]</scope>
    <source>
        <strain evidence="11 12">G1-23</strain>
    </source>
</reference>
<evidence type="ECO:0000256" key="7">
    <source>
        <dbReference type="ARBA" id="ARBA00047989"/>
    </source>
</evidence>
<sequence length="263" mass="29151">MLNKLQLADRALLKPGWPAPENIVAYTSTRKGGYSSVPFDSLNLGQHVFDDPSVVAKNRSLLPNYENYVWLKQTHSTKCVNLADMNNTDSDQVEADASYTSLKQRVCAVMTADCLPILVCDKQATKVAAIHAGWRGLADGVIENTISKLQLDTKNIMAWIGPAISQAHFEVGQEVKDTFSDYPQAFKPNIETSDNKYFVDMYLIAKQKLSALGIQNIYGGDRCTYAESDLFFSHRRATHQGLEAGFAQVTTGRMVSAIYIKQS</sequence>
<keyword evidence="3" id="KW-0808">Transferase</keyword>
<dbReference type="RefSeq" id="WP_235313927.1">
    <property type="nucleotide sequence ID" value="NZ_JAKGAS010000011.1"/>
</dbReference>
<evidence type="ECO:0000256" key="2">
    <source>
        <dbReference type="ARBA" id="ARBA00007353"/>
    </source>
</evidence>
<comment type="caution">
    <text evidence="11">The sequence shown here is derived from an EMBL/GenBank/DDBJ whole genome shotgun (WGS) entry which is preliminary data.</text>
</comment>
<keyword evidence="4" id="KW-0479">Metal-binding</keyword>
<evidence type="ECO:0000256" key="1">
    <source>
        <dbReference type="ARBA" id="ARBA00000553"/>
    </source>
</evidence>
<dbReference type="Gene3D" id="3.60.140.10">
    <property type="entry name" value="CNF1/YfiH-like putative cysteine hydrolases"/>
    <property type="match status" value="1"/>
</dbReference>
<dbReference type="Proteomes" id="UP001521137">
    <property type="component" value="Unassembled WGS sequence"/>
</dbReference>
<evidence type="ECO:0000256" key="6">
    <source>
        <dbReference type="ARBA" id="ARBA00022833"/>
    </source>
</evidence>
<dbReference type="Pfam" id="PF02578">
    <property type="entry name" value="Cu-oxidase_4"/>
    <property type="match status" value="1"/>
</dbReference>
<dbReference type="InterPro" id="IPR038371">
    <property type="entry name" value="Cu_polyphenol_OxRdtase_sf"/>
</dbReference>
<keyword evidence="5" id="KW-0378">Hydrolase</keyword>
<keyword evidence="12" id="KW-1185">Reference proteome</keyword>
<accession>A0ABS9DA83</accession>
<keyword evidence="6" id="KW-0862">Zinc</keyword>
<gene>
    <name evidence="11" type="primary">pgeF</name>
    <name evidence="11" type="ORF">L0668_17045</name>
</gene>
<protein>
    <recommendedName>
        <fullName evidence="10">Purine nucleoside phosphorylase</fullName>
    </recommendedName>
</protein>
<dbReference type="CDD" id="cd16833">
    <property type="entry name" value="YfiH"/>
    <property type="match status" value="1"/>
</dbReference>
<dbReference type="PANTHER" id="PTHR30616">
    <property type="entry name" value="UNCHARACTERIZED PROTEIN YFIH"/>
    <property type="match status" value="1"/>
</dbReference>
<evidence type="ECO:0000256" key="9">
    <source>
        <dbReference type="ARBA" id="ARBA00049893"/>
    </source>
</evidence>
<dbReference type="EMBL" id="JAKGAS010000011">
    <property type="protein sequence ID" value="MCF2949828.1"/>
    <property type="molecule type" value="Genomic_DNA"/>
</dbReference>
<dbReference type="InterPro" id="IPR011324">
    <property type="entry name" value="Cytotoxic_necrot_fac-like_cat"/>
</dbReference>
<dbReference type="NCBIfam" id="TIGR00726">
    <property type="entry name" value="peptidoglycan editing factor PgeF"/>
    <property type="match status" value="1"/>
</dbReference>
<comment type="similarity">
    <text evidence="2 10">Belongs to the purine nucleoside phosphorylase YfiH/LACC1 family.</text>
</comment>
<evidence type="ECO:0000256" key="10">
    <source>
        <dbReference type="RuleBase" id="RU361274"/>
    </source>
</evidence>
<dbReference type="PANTHER" id="PTHR30616:SF2">
    <property type="entry name" value="PURINE NUCLEOSIDE PHOSPHORYLASE LACC1"/>
    <property type="match status" value="1"/>
</dbReference>
<evidence type="ECO:0000256" key="8">
    <source>
        <dbReference type="ARBA" id="ARBA00048968"/>
    </source>
</evidence>
<proteinExistence type="inferred from homology"/>
<dbReference type="SUPFAM" id="SSF64438">
    <property type="entry name" value="CNF1/YfiH-like putative cysteine hydrolases"/>
    <property type="match status" value="1"/>
</dbReference>
<comment type="catalytic activity">
    <reaction evidence="1">
        <text>inosine + phosphate = alpha-D-ribose 1-phosphate + hypoxanthine</text>
        <dbReference type="Rhea" id="RHEA:27646"/>
        <dbReference type="ChEBI" id="CHEBI:17368"/>
        <dbReference type="ChEBI" id="CHEBI:17596"/>
        <dbReference type="ChEBI" id="CHEBI:43474"/>
        <dbReference type="ChEBI" id="CHEBI:57720"/>
        <dbReference type="EC" id="2.4.2.1"/>
    </reaction>
    <physiologicalReaction direction="left-to-right" evidence="1">
        <dbReference type="Rhea" id="RHEA:27647"/>
    </physiologicalReaction>
</comment>